<sequence>MKVFNSVVVWRLDFASKESKMVTCLGDHVLFIGKNTRACCSASKLGLTSGCLYYTLPDDQGLYKFEVQSSGNSVILPCLKLPRQWFSSDWIMILDGRQQEEEEGDSMGKAVESESSIMVYEKNENGKDGGFEETSPWDILNAVILPCLLCFPSDWIKILDGRQHEEEKEDCMREAVENGLSIIAYEKNENEMDGGFEEASPWDILDAYSRELVASYLHPLDYVHFRSVCKTIRALMPVSKPMFATTSITTTSNLFPWLVFCGDNNDTIYNFVIPVRNNEYYLLKFSELLLGATICFQKDGWLLMSRKEILFFYNPFTRETINLPHLPGHHFSSSICFCSLPTSANCIIFAIDQSEQGQSLSIPLLEENRSGMFSTSIMLFSIGHCVILQFCIKGLSIAWTITDF</sequence>
<protein>
    <recommendedName>
        <fullName evidence="1">KIB1-4 beta-propeller domain-containing protein</fullName>
    </recommendedName>
</protein>
<proteinExistence type="predicted"/>
<feature type="domain" description="KIB1-4 beta-propeller" evidence="1">
    <location>
        <begin position="277"/>
        <end position="355"/>
    </location>
</feature>
<dbReference type="AlphaFoldDB" id="A0AAD4SYL1"/>
<gene>
    <name evidence="2" type="ORF">MKW98_023587</name>
</gene>
<dbReference type="PANTHER" id="PTHR40891:SF1">
    <property type="entry name" value="DUF295 DOMAIN-CONTAINING PROTEIN"/>
    <property type="match status" value="1"/>
</dbReference>
<accession>A0AAD4SYL1</accession>
<reference evidence="2" key="1">
    <citation type="submission" date="2022-04" db="EMBL/GenBank/DDBJ databases">
        <title>A functionally conserved STORR gene fusion in Papaver species that diverged 16.8 million years ago.</title>
        <authorList>
            <person name="Catania T."/>
        </authorList>
    </citation>
    <scope>NUCLEOTIDE SEQUENCE</scope>
    <source>
        <strain evidence="2">S-188037</strain>
    </source>
</reference>
<dbReference type="EMBL" id="JAJJMB010007708">
    <property type="protein sequence ID" value="KAI3927986.1"/>
    <property type="molecule type" value="Genomic_DNA"/>
</dbReference>
<evidence type="ECO:0000313" key="2">
    <source>
        <dbReference type="EMBL" id="KAI3927986.1"/>
    </source>
</evidence>
<comment type="caution">
    <text evidence="2">The sequence shown here is derived from an EMBL/GenBank/DDBJ whole genome shotgun (WGS) entry which is preliminary data.</text>
</comment>
<dbReference type="Proteomes" id="UP001202328">
    <property type="component" value="Unassembled WGS sequence"/>
</dbReference>
<organism evidence="2 3">
    <name type="scientific">Papaver atlanticum</name>
    <dbReference type="NCBI Taxonomy" id="357466"/>
    <lineage>
        <taxon>Eukaryota</taxon>
        <taxon>Viridiplantae</taxon>
        <taxon>Streptophyta</taxon>
        <taxon>Embryophyta</taxon>
        <taxon>Tracheophyta</taxon>
        <taxon>Spermatophyta</taxon>
        <taxon>Magnoliopsida</taxon>
        <taxon>Ranunculales</taxon>
        <taxon>Papaveraceae</taxon>
        <taxon>Papaveroideae</taxon>
        <taxon>Papaver</taxon>
    </lineage>
</organism>
<dbReference type="Pfam" id="PF03478">
    <property type="entry name" value="Beta-prop_KIB1-4"/>
    <property type="match status" value="2"/>
</dbReference>
<dbReference type="PANTHER" id="PTHR40891">
    <property type="entry name" value="DUF295 DOMAIN-CONTAINING PROTEIN"/>
    <property type="match status" value="1"/>
</dbReference>
<name>A0AAD4SYL1_9MAGN</name>
<evidence type="ECO:0000259" key="1">
    <source>
        <dbReference type="Pfam" id="PF03478"/>
    </source>
</evidence>
<keyword evidence="3" id="KW-1185">Reference proteome</keyword>
<evidence type="ECO:0000313" key="3">
    <source>
        <dbReference type="Proteomes" id="UP001202328"/>
    </source>
</evidence>
<feature type="domain" description="KIB1-4 beta-propeller" evidence="1">
    <location>
        <begin position="7"/>
        <end position="61"/>
    </location>
</feature>
<dbReference type="InterPro" id="IPR005174">
    <property type="entry name" value="KIB1-4_b-propeller"/>
</dbReference>